<dbReference type="Proteomes" id="UP001348397">
    <property type="component" value="Unassembled WGS sequence"/>
</dbReference>
<accession>A0ABU6HUD0</accession>
<organism evidence="1 2">
    <name type="scientific">Chryseobacterium salviniae</name>
    <dbReference type="NCBI Taxonomy" id="3101750"/>
    <lineage>
        <taxon>Bacteria</taxon>
        <taxon>Pseudomonadati</taxon>
        <taxon>Bacteroidota</taxon>
        <taxon>Flavobacteriia</taxon>
        <taxon>Flavobacteriales</taxon>
        <taxon>Weeksellaceae</taxon>
        <taxon>Chryseobacterium group</taxon>
        <taxon>Chryseobacterium</taxon>
    </lineage>
</organism>
<comment type="caution">
    <text evidence="1">The sequence shown here is derived from an EMBL/GenBank/DDBJ whole genome shotgun (WGS) entry which is preliminary data.</text>
</comment>
<evidence type="ECO:0000313" key="2">
    <source>
        <dbReference type="Proteomes" id="UP001348397"/>
    </source>
</evidence>
<reference evidence="1 2" key="1">
    <citation type="submission" date="2024-01" db="EMBL/GenBank/DDBJ databases">
        <title>Chryseobacterium sp. T9W2-O.</title>
        <authorList>
            <person name="Maltman C."/>
        </authorList>
    </citation>
    <scope>NUCLEOTIDE SEQUENCE [LARGE SCALE GENOMIC DNA]</scope>
    <source>
        <strain evidence="1 2">T9W2-O</strain>
    </source>
</reference>
<dbReference type="RefSeq" id="WP_326320817.1">
    <property type="nucleotide sequence ID" value="NZ_JAYLAA010000037.1"/>
</dbReference>
<gene>
    <name evidence="1" type="ORF">SOP96_09900</name>
</gene>
<evidence type="ECO:0000313" key="1">
    <source>
        <dbReference type="EMBL" id="MEC3876023.1"/>
    </source>
</evidence>
<keyword evidence="2" id="KW-1185">Reference proteome</keyword>
<sequence>MSKVEFIGSTADTAENKTINNHKNVTEMRQSKSINFYNNQVDFIALRISKEDATGIKMENLREHPVLKNQYTIDSKDDEHLKNIALYFKKDGSVILKSSMPYFLYGHNHVRFHEDRIAEFADQIKELLKIDIENSKVLDFEYGAFEKMTVDTKTYLKNLMGLKDWDLEYNKGNMKMFGNPKLGLHYKVYDAVANAKVKGTLIKGCFPQEDVIKHEIKFSNPKKYFGREFYFRDLMMDIESTFQDLTITKLDRLLKQFRNNLIEKTDFEFFPKKPDVVHILYTVLKNKEQQESRAYETSVLKEVLSLIDVMELSPSQKSKRRKSIKELEETYDPGFF</sequence>
<name>A0ABU6HUD0_9FLAO</name>
<protein>
    <submittedName>
        <fullName evidence="1">Uncharacterized protein</fullName>
    </submittedName>
</protein>
<dbReference type="EMBL" id="JAYLAA010000037">
    <property type="protein sequence ID" value="MEC3876023.1"/>
    <property type="molecule type" value="Genomic_DNA"/>
</dbReference>
<proteinExistence type="predicted"/>